<proteinExistence type="predicted"/>
<evidence type="ECO:0000313" key="1">
    <source>
        <dbReference type="EMBL" id="BCS95868.1"/>
    </source>
</evidence>
<sequence>MLDIEAWLYSHGLKMLEIVLGSWFEESLRSIRFDKSMSWLLRLQRVMSSKALIAAAIQPANTP</sequence>
<evidence type="ECO:0000313" key="2">
    <source>
        <dbReference type="Proteomes" id="UP001320148"/>
    </source>
</evidence>
<protein>
    <submittedName>
        <fullName evidence="1">Uncharacterized protein</fullName>
    </submittedName>
</protein>
<dbReference type="RefSeq" id="WP_236892209.1">
    <property type="nucleotide sequence ID" value="NZ_AP024488.1"/>
</dbReference>
<dbReference type="EMBL" id="AP024488">
    <property type="protein sequence ID" value="BCS95868.1"/>
    <property type="molecule type" value="Genomic_DNA"/>
</dbReference>
<name>A0ABM7PFM9_9BACT</name>
<accession>A0ABM7PFM9</accession>
<dbReference type="Proteomes" id="UP001320148">
    <property type="component" value="Chromosome"/>
</dbReference>
<organism evidence="1 2">
    <name type="scientific">Desulfoluna limicola</name>
    <dbReference type="NCBI Taxonomy" id="2810562"/>
    <lineage>
        <taxon>Bacteria</taxon>
        <taxon>Pseudomonadati</taxon>
        <taxon>Thermodesulfobacteriota</taxon>
        <taxon>Desulfobacteria</taxon>
        <taxon>Desulfobacterales</taxon>
        <taxon>Desulfolunaceae</taxon>
        <taxon>Desulfoluna</taxon>
    </lineage>
</organism>
<keyword evidence="2" id="KW-1185">Reference proteome</keyword>
<reference evidence="1 2" key="1">
    <citation type="submission" date="2021-02" db="EMBL/GenBank/DDBJ databases">
        <title>Complete genome of Desulfoluna sp. strain ASN36.</title>
        <authorList>
            <person name="Takahashi A."/>
            <person name="Kojima H."/>
            <person name="Fukui M."/>
        </authorList>
    </citation>
    <scope>NUCLEOTIDE SEQUENCE [LARGE SCALE GENOMIC DNA]</scope>
    <source>
        <strain evidence="1 2">ASN36</strain>
    </source>
</reference>
<gene>
    <name evidence="1" type="ORF">DSLASN_15000</name>
</gene>